<dbReference type="GO" id="GO:0005794">
    <property type="term" value="C:Golgi apparatus"/>
    <property type="evidence" value="ECO:0007669"/>
    <property type="project" value="TreeGrafter"/>
</dbReference>
<keyword evidence="2 7" id="KW-0808">Transferase</keyword>
<evidence type="ECO:0000256" key="2">
    <source>
        <dbReference type="ARBA" id="ARBA00022679"/>
    </source>
</evidence>
<dbReference type="Proteomes" id="UP000887565">
    <property type="component" value="Unplaced"/>
</dbReference>
<evidence type="ECO:0000256" key="3">
    <source>
        <dbReference type="ARBA" id="ARBA00022692"/>
    </source>
</evidence>
<feature type="domain" description="Palmitoyltransferase DHHC" evidence="8">
    <location>
        <begin position="88"/>
        <end position="114"/>
    </location>
</feature>
<accession>A0A915I7Y5</accession>
<dbReference type="PANTHER" id="PTHR22883">
    <property type="entry name" value="ZINC FINGER DHHC DOMAIN CONTAINING PROTEIN"/>
    <property type="match status" value="1"/>
</dbReference>
<dbReference type="PROSITE" id="PS50216">
    <property type="entry name" value="DHHC"/>
    <property type="match status" value="1"/>
</dbReference>
<keyword evidence="9" id="KW-1185">Reference proteome</keyword>
<dbReference type="AlphaFoldDB" id="A0A915I7Y5"/>
<comment type="domain">
    <text evidence="7">The DHHC domain is required for palmitoyltransferase activity.</text>
</comment>
<proteinExistence type="inferred from homology"/>
<dbReference type="InterPro" id="IPR001594">
    <property type="entry name" value="Palmitoyltrfase_DHHC"/>
</dbReference>
<evidence type="ECO:0000256" key="1">
    <source>
        <dbReference type="ARBA" id="ARBA00004141"/>
    </source>
</evidence>
<dbReference type="EC" id="2.3.1.225" evidence="7"/>
<evidence type="ECO:0000256" key="4">
    <source>
        <dbReference type="ARBA" id="ARBA00022989"/>
    </source>
</evidence>
<evidence type="ECO:0000256" key="7">
    <source>
        <dbReference type="RuleBase" id="RU079119"/>
    </source>
</evidence>
<evidence type="ECO:0000259" key="8">
    <source>
        <dbReference type="Pfam" id="PF01529"/>
    </source>
</evidence>
<protein>
    <recommendedName>
        <fullName evidence="7">Palmitoyltransferase</fullName>
        <ecNumber evidence="7">2.3.1.225</ecNumber>
    </recommendedName>
</protein>
<dbReference type="Pfam" id="PF01529">
    <property type="entry name" value="DHHC"/>
    <property type="match status" value="1"/>
</dbReference>
<keyword evidence="6 7" id="KW-0012">Acyltransferase</keyword>
<comment type="similarity">
    <text evidence="7">Belongs to the DHHC palmitoyltransferase family.</text>
</comment>
<comment type="subcellular location">
    <subcellularLocation>
        <location evidence="1">Membrane</location>
        <topology evidence="1">Multi-pass membrane protein</topology>
    </subcellularLocation>
</comment>
<dbReference type="InterPro" id="IPR039859">
    <property type="entry name" value="PFA4/ZDH16/20/ERF2-like"/>
</dbReference>
<dbReference type="WBParaSite" id="nRc.2.0.1.t09872-RA">
    <property type="protein sequence ID" value="nRc.2.0.1.t09872-RA"/>
    <property type="gene ID" value="nRc.2.0.1.g09872"/>
</dbReference>
<comment type="caution">
    <text evidence="7">Lacks conserved residue(s) required for the propagation of feature annotation.</text>
</comment>
<evidence type="ECO:0000313" key="9">
    <source>
        <dbReference type="Proteomes" id="UP000887565"/>
    </source>
</evidence>
<keyword evidence="3 7" id="KW-0812">Transmembrane</keyword>
<keyword evidence="5 7" id="KW-0472">Membrane</keyword>
<keyword evidence="4 7" id="KW-1133">Transmembrane helix</keyword>
<reference evidence="10" key="1">
    <citation type="submission" date="2022-11" db="UniProtKB">
        <authorList>
            <consortium name="WormBaseParasite"/>
        </authorList>
    </citation>
    <scope>IDENTIFICATION</scope>
</reference>
<dbReference type="GO" id="GO:0005783">
    <property type="term" value="C:endoplasmic reticulum"/>
    <property type="evidence" value="ECO:0007669"/>
    <property type="project" value="TreeGrafter"/>
</dbReference>
<name>A0A915I7Y5_ROMCU</name>
<dbReference type="PANTHER" id="PTHR22883:SF488">
    <property type="entry name" value="PALMITOYLTRANSFERASE"/>
    <property type="match status" value="1"/>
</dbReference>
<evidence type="ECO:0000313" key="10">
    <source>
        <dbReference type="WBParaSite" id="nRc.2.0.1.t09872-RA"/>
    </source>
</evidence>
<evidence type="ECO:0000256" key="6">
    <source>
        <dbReference type="ARBA" id="ARBA00023315"/>
    </source>
</evidence>
<comment type="catalytic activity">
    <reaction evidence="7">
        <text>L-cysteinyl-[protein] + hexadecanoyl-CoA = S-hexadecanoyl-L-cysteinyl-[protein] + CoA</text>
        <dbReference type="Rhea" id="RHEA:36683"/>
        <dbReference type="Rhea" id="RHEA-COMP:10131"/>
        <dbReference type="Rhea" id="RHEA-COMP:11032"/>
        <dbReference type="ChEBI" id="CHEBI:29950"/>
        <dbReference type="ChEBI" id="CHEBI:57287"/>
        <dbReference type="ChEBI" id="CHEBI:57379"/>
        <dbReference type="ChEBI" id="CHEBI:74151"/>
        <dbReference type="EC" id="2.3.1.225"/>
    </reaction>
</comment>
<sequence>MLVFLKAKHEVEHFDLIMPAFVAEFGTVGLIIFSVDVILSLCVATNFFMAALIDPGIIPSIDSARAEITDDFRTPLYKNVDIRGITVKLKWCISCHIYRPPRSSHCAICNQCIENLFFYQRKYYGDYGYDRLCYILFANLGFSNIPLRQNDERTNNIKNMWINPDIRRCKKHGCPDMKIFPAHITS</sequence>
<feature type="transmembrane region" description="Helical" evidence="7">
    <location>
        <begin position="28"/>
        <end position="53"/>
    </location>
</feature>
<evidence type="ECO:0000256" key="5">
    <source>
        <dbReference type="ARBA" id="ARBA00023136"/>
    </source>
</evidence>
<dbReference type="GO" id="GO:0006612">
    <property type="term" value="P:protein targeting to membrane"/>
    <property type="evidence" value="ECO:0007669"/>
    <property type="project" value="TreeGrafter"/>
</dbReference>
<organism evidence="9 10">
    <name type="scientific">Romanomermis culicivorax</name>
    <name type="common">Nematode worm</name>
    <dbReference type="NCBI Taxonomy" id="13658"/>
    <lineage>
        <taxon>Eukaryota</taxon>
        <taxon>Metazoa</taxon>
        <taxon>Ecdysozoa</taxon>
        <taxon>Nematoda</taxon>
        <taxon>Enoplea</taxon>
        <taxon>Dorylaimia</taxon>
        <taxon>Mermithida</taxon>
        <taxon>Mermithoidea</taxon>
        <taxon>Mermithidae</taxon>
        <taxon>Romanomermis</taxon>
    </lineage>
</organism>
<dbReference type="GO" id="GO:0019706">
    <property type="term" value="F:protein-cysteine S-palmitoyltransferase activity"/>
    <property type="evidence" value="ECO:0007669"/>
    <property type="project" value="UniProtKB-EC"/>
</dbReference>
<dbReference type="GO" id="GO:0016020">
    <property type="term" value="C:membrane"/>
    <property type="evidence" value="ECO:0007669"/>
    <property type="project" value="UniProtKB-SubCell"/>
</dbReference>